<keyword evidence="2" id="KW-1185">Reference proteome</keyword>
<protein>
    <submittedName>
        <fullName evidence="1">Uncharacterized protein</fullName>
    </submittedName>
</protein>
<gene>
    <name evidence="1" type="ORF">Tco_1042386</name>
</gene>
<reference evidence="1" key="1">
    <citation type="journal article" date="2022" name="Int. J. Mol. Sci.">
        <title>Draft Genome of Tanacetum Coccineum: Genomic Comparison of Closely Related Tanacetum-Family Plants.</title>
        <authorList>
            <person name="Yamashiro T."/>
            <person name="Shiraishi A."/>
            <person name="Nakayama K."/>
            <person name="Satake H."/>
        </authorList>
    </citation>
    <scope>NUCLEOTIDE SEQUENCE</scope>
</reference>
<accession>A0ABQ5GIY3</accession>
<sequence length="327" mass="37159">MGFKQAMRDSKVSQSVRDSLEQVSIWDSLVFDDFVNNLESWKNDVKGILLASSSNLQNVAFVSENTNSTNEVIIKLSHWIMEDLDQVDEYDLEEMGLKMQDDEKELTGNSFRRDEYLLSMARKRQDQTHRREQLSDVGVEITRLILQGLEVRSTVSLPIQQDNPHRTLKNKGIINSGCSRHMTGKGLTLLTLRLNGGLVALESISISSSVTNVVTQNQGSVYDSEDFKFTKRNANEEALKLSGRILNKKLETWLLKRAAKSSKLYQERNRSDGCLCTDIRKDENERGVRLSGNKARLLSGASGKKEGKQRIDYDEFLLLWLGLIERP</sequence>
<name>A0ABQ5GIY3_9ASTR</name>
<reference evidence="1" key="2">
    <citation type="submission" date="2022-01" db="EMBL/GenBank/DDBJ databases">
        <authorList>
            <person name="Yamashiro T."/>
            <person name="Shiraishi A."/>
            <person name="Satake H."/>
            <person name="Nakayama K."/>
        </authorList>
    </citation>
    <scope>NUCLEOTIDE SEQUENCE</scope>
</reference>
<comment type="caution">
    <text evidence="1">The sequence shown here is derived from an EMBL/GenBank/DDBJ whole genome shotgun (WGS) entry which is preliminary data.</text>
</comment>
<dbReference type="EMBL" id="BQNB010018551">
    <property type="protein sequence ID" value="GJT75661.1"/>
    <property type="molecule type" value="Genomic_DNA"/>
</dbReference>
<evidence type="ECO:0000313" key="1">
    <source>
        <dbReference type="EMBL" id="GJT75661.1"/>
    </source>
</evidence>
<organism evidence="1 2">
    <name type="scientific">Tanacetum coccineum</name>
    <dbReference type="NCBI Taxonomy" id="301880"/>
    <lineage>
        <taxon>Eukaryota</taxon>
        <taxon>Viridiplantae</taxon>
        <taxon>Streptophyta</taxon>
        <taxon>Embryophyta</taxon>
        <taxon>Tracheophyta</taxon>
        <taxon>Spermatophyta</taxon>
        <taxon>Magnoliopsida</taxon>
        <taxon>eudicotyledons</taxon>
        <taxon>Gunneridae</taxon>
        <taxon>Pentapetalae</taxon>
        <taxon>asterids</taxon>
        <taxon>campanulids</taxon>
        <taxon>Asterales</taxon>
        <taxon>Asteraceae</taxon>
        <taxon>Asteroideae</taxon>
        <taxon>Anthemideae</taxon>
        <taxon>Anthemidinae</taxon>
        <taxon>Tanacetum</taxon>
    </lineage>
</organism>
<dbReference type="Proteomes" id="UP001151760">
    <property type="component" value="Unassembled WGS sequence"/>
</dbReference>
<evidence type="ECO:0000313" key="2">
    <source>
        <dbReference type="Proteomes" id="UP001151760"/>
    </source>
</evidence>
<proteinExistence type="predicted"/>